<feature type="region of interest" description="Disordered" evidence="1">
    <location>
        <begin position="1"/>
        <end position="43"/>
    </location>
</feature>
<evidence type="ECO:0000313" key="3">
    <source>
        <dbReference type="Proteomes" id="UP001158576"/>
    </source>
</evidence>
<feature type="compositionally biased region" description="Polar residues" evidence="1">
    <location>
        <begin position="285"/>
        <end position="301"/>
    </location>
</feature>
<feature type="compositionally biased region" description="Basic and acidic residues" evidence="1">
    <location>
        <begin position="80"/>
        <end position="92"/>
    </location>
</feature>
<proteinExistence type="predicted"/>
<feature type="region of interest" description="Disordered" evidence="1">
    <location>
        <begin position="274"/>
        <end position="301"/>
    </location>
</feature>
<feature type="region of interest" description="Disordered" evidence="1">
    <location>
        <begin position="576"/>
        <end position="627"/>
    </location>
</feature>
<feature type="region of interest" description="Disordered" evidence="1">
    <location>
        <begin position="60"/>
        <end position="206"/>
    </location>
</feature>
<name>A0ABN7STG5_OIKDI</name>
<evidence type="ECO:0000313" key="2">
    <source>
        <dbReference type="EMBL" id="CAG5107213.1"/>
    </source>
</evidence>
<gene>
    <name evidence="2" type="ORF">OKIOD_LOCUS11973</name>
</gene>
<feature type="compositionally biased region" description="Polar residues" evidence="1">
    <location>
        <begin position="348"/>
        <end position="359"/>
    </location>
</feature>
<protein>
    <submittedName>
        <fullName evidence="2">Oidioi.mRNA.OKI2018_I69.chr1.g3208.t1.cds</fullName>
    </submittedName>
</protein>
<dbReference type="Proteomes" id="UP001158576">
    <property type="component" value="Chromosome 1"/>
</dbReference>
<organism evidence="2 3">
    <name type="scientific">Oikopleura dioica</name>
    <name type="common">Tunicate</name>
    <dbReference type="NCBI Taxonomy" id="34765"/>
    <lineage>
        <taxon>Eukaryota</taxon>
        <taxon>Metazoa</taxon>
        <taxon>Chordata</taxon>
        <taxon>Tunicata</taxon>
        <taxon>Appendicularia</taxon>
        <taxon>Copelata</taxon>
        <taxon>Oikopleuridae</taxon>
        <taxon>Oikopleura</taxon>
    </lineage>
</organism>
<feature type="region of interest" description="Disordered" evidence="1">
    <location>
        <begin position="339"/>
        <end position="362"/>
    </location>
</feature>
<feature type="compositionally biased region" description="Polar residues" evidence="1">
    <location>
        <begin position="117"/>
        <end position="165"/>
    </location>
</feature>
<accession>A0ABN7STG5</accession>
<evidence type="ECO:0000256" key="1">
    <source>
        <dbReference type="SAM" id="MobiDB-lite"/>
    </source>
</evidence>
<feature type="compositionally biased region" description="Low complexity" evidence="1">
    <location>
        <begin position="192"/>
        <end position="206"/>
    </location>
</feature>
<sequence>MSDTSLPSGPLPDETNEEVQDELLEQTNEKSQQSTHRSDNSLVREIRAVQTQIAAQETLDMIEQSGVAENDSAEAPSLEKPSEKNETSKEKSPSLPVETLDNLEDDSTDGDFHQLPQRPNSEQAKANCSQESKGSNIQVIDQTAASKETDINIVSQATSPQTSQVEVLFDRNDPQSEQSTKLKIRELDSDNTRSSNSSKASSRADSISARVQSALKSQLTPTHLGISAADSIEVKSVSSTTSSKYATEVDRFQRSSIWKFVKQYMTEDQQKKMMSDMSSSSGGSLQTRSKTLHSVNTTGKSGLSEQRFVDGIYFSPMGSHKSSTPDHSLISGWKNTESESDERFGSFMPNSKSPDSMKSSPALAKPKLNETLTEEKDFDSTLEEGEIRETLLEMTEETPAVPVNDFERKEESIRRELEMEQKALRNSEIVDDSQATVTSQMRSEDKYPPAFPQEAFGTAERDSNELSAFYKKEKEHADLRPLESSISVNSSTINAPQSTRIKVSPLKLETTNQPATESIFIRDEPTPHDSVRVLDKSALSQASSILEWYPKSMREFKALPKDKKLQFIALLKKGTSRRRNASSSSSASLFSEVGRPNQQLAPSPSAERKLDRQNQQGGSEINEERMTEKILSSLETNIRTTIQAEIAKIKPAIREEPQETTMFERPRVQKTEEKENWRRIFQESPKLTPREIFSENASLRSLPPRPRVEDIEAEIEDFKIKEKIVDEVRICKAALTEKKAPEPEDGEMVSFCGQVDENEIIRSMKDLHKRLCNGESPERNGKASSGTQTREDPVKKSSAWYCPVYTGRKVPIDRNALDSTKRLAENAWQRASLQEAVLIHKQEFISRNAFCKKIDR</sequence>
<reference evidence="2 3" key="1">
    <citation type="submission" date="2021-04" db="EMBL/GenBank/DDBJ databases">
        <authorList>
            <person name="Bliznina A."/>
        </authorList>
    </citation>
    <scope>NUCLEOTIDE SEQUENCE [LARGE SCALE GENOMIC DNA]</scope>
</reference>
<feature type="compositionally biased region" description="Polar residues" evidence="1">
    <location>
        <begin position="25"/>
        <end position="35"/>
    </location>
</feature>
<keyword evidence="3" id="KW-1185">Reference proteome</keyword>
<feature type="compositionally biased region" description="Low complexity" evidence="1">
    <location>
        <begin position="275"/>
        <end position="284"/>
    </location>
</feature>
<feature type="region of interest" description="Disordered" evidence="1">
    <location>
        <begin position="771"/>
        <end position="794"/>
    </location>
</feature>
<feature type="compositionally biased region" description="Acidic residues" evidence="1">
    <location>
        <begin position="14"/>
        <end position="24"/>
    </location>
</feature>
<dbReference type="EMBL" id="OU015566">
    <property type="protein sequence ID" value="CAG5107213.1"/>
    <property type="molecule type" value="Genomic_DNA"/>
</dbReference>